<dbReference type="PaxDb" id="572546-Arcpr_1112"/>
<dbReference type="GeneID" id="8739791"/>
<dbReference type="PANTHER" id="PTHR22942:SF47">
    <property type="entry name" value="DNA REPAIR AND RECOMBINATION PROTEIN RADB"/>
    <property type="match status" value="1"/>
</dbReference>
<keyword evidence="4 9" id="KW-0227">DNA damage</keyword>
<dbReference type="GO" id="GO:0006310">
    <property type="term" value="P:DNA recombination"/>
    <property type="evidence" value="ECO:0007669"/>
    <property type="project" value="UniProtKB-UniRule"/>
</dbReference>
<dbReference type="InterPro" id="IPR020588">
    <property type="entry name" value="RecA_ATP-bd"/>
</dbReference>
<dbReference type="PIRSF" id="PIRSF003336">
    <property type="entry name" value="RadB"/>
    <property type="match status" value="1"/>
</dbReference>
<dbReference type="HOGENOM" id="CLU_041732_2_0_2"/>
<sequence length="220" mass="24566">MKIPTGSRCLDKLLSGGFESGTVTQIFGASGTGKTSICLMSAYSAVSQGYKVAYIDTEGLSPERVSQIFVDKDKLKEVYIHDVIDFKQQSAAIKELAKLCKEFENLKLVIVDSFTFLYRSELEDLEKQMKVKRELIAQLTFLLGLARKFDLAVVVTNQVFTDVRTGEEKPLGGPSIDHISKVIIGLEKLNDKRRATLVKHRSKPEGESCEFRITDRGIEP</sequence>
<evidence type="ECO:0000256" key="8">
    <source>
        <dbReference type="ARBA" id="ARBA00024641"/>
    </source>
</evidence>
<evidence type="ECO:0000256" key="1">
    <source>
        <dbReference type="ARBA" id="ARBA00006876"/>
    </source>
</evidence>
<comment type="similarity">
    <text evidence="1 9">Belongs to the eukaryotic RecA-like protein family. RadB subfamily.</text>
</comment>
<dbReference type="SMART" id="SM00382">
    <property type="entry name" value="AAA"/>
    <property type="match status" value="1"/>
</dbReference>
<dbReference type="PROSITE" id="PS50162">
    <property type="entry name" value="RECA_2"/>
    <property type="match status" value="1"/>
</dbReference>
<evidence type="ECO:0000313" key="11">
    <source>
        <dbReference type="EMBL" id="ADB58171.1"/>
    </source>
</evidence>
<keyword evidence="7 9" id="KW-0233">DNA recombination</keyword>
<dbReference type="SUPFAM" id="SSF52540">
    <property type="entry name" value="P-loop containing nucleoside triphosphate hydrolases"/>
    <property type="match status" value="1"/>
</dbReference>
<dbReference type="Gene3D" id="3.40.50.300">
    <property type="entry name" value="P-loop containing nucleotide triphosphate hydrolases"/>
    <property type="match status" value="1"/>
</dbReference>
<dbReference type="InterPro" id="IPR027417">
    <property type="entry name" value="P-loop_NTPase"/>
</dbReference>
<dbReference type="HAMAP" id="MF_00350">
    <property type="entry name" value="RadB"/>
    <property type="match status" value="1"/>
</dbReference>
<dbReference type="PRINTS" id="PR01874">
    <property type="entry name" value="DNAREPAIRADA"/>
</dbReference>
<gene>
    <name evidence="9" type="primary">radB</name>
    <name evidence="11" type="ordered locus">Arcpr_1112</name>
</gene>
<dbReference type="GO" id="GO:0003684">
    <property type="term" value="F:damaged DNA binding"/>
    <property type="evidence" value="ECO:0007669"/>
    <property type="project" value="UniProtKB-UniRule"/>
</dbReference>
<keyword evidence="12" id="KW-1185">Reference proteome</keyword>
<dbReference type="RefSeq" id="WP_012940507.1">
    <property type="nucleotide sequence ID" value="NC_013741.1"/>
</dbReference>
<dbReference type="InterPro" id="IPR013632">
    <property type="entry name" value="Rad51_C"/>
</dbReference>
<dbReference type="GO" id="GO:0006281">
    <property type="term" value="P:DNA repair"/>
    <property type="evidence" value="ECO:0007669"/>
    <property type="project" value="UniProtKB-UniRule"/>
</dbReference>
<keyword evidence="3 9" id="KW-0547">Nucleotide-binding</keyword>
<keyword evidence="6 9" id="KW-0238">DNA-binding</keyword>
<evidence type="ECO:0000256" key="6">
    <source>
        <dbReference type="ARBA" id="ARBA00023125"/>
    </source>
</evidence>
<dbReference type="KEGG" id="apo:Arcpr_1112"/>
<dbReference type="PANTHER" id="PTHR22942">
    <property type="entry name" value="RECA/RAD51/RADA DNA STRAND-PAIRING FAMILY MEMBER"/>
    <property type="match status" value="1"/>
</dbReference>
<organism evidence="11 12">
    <name type="scientific">Archaeoglobus profundus (strain DSM 5631 / JCM 9629 / NBRC 100127 / Av18)</name>
    <dbReference type="NCBI Taxonomy" id="572546"/>
    <lineage>
        <taxon>Archaea</taxon>
        <taxon>Methanobacteriati</taxon>
        <taxon>Methanobacteriota</taxon>
        <taxon>Archaeoglobi</taxon>
        <taxon>Archaeoglobales</taxon>
        <taxon>Archaeoglobaceae</taxon>
        <taxon>Archaeoglobus</taxon>
    </lineage>
</organism>
<comment type="function">
    <text evidence="8 9">Involved in DNA repair and in homologous recombination. May regulate the cleavage reactions of the branch-structured DNA. Has a very weak ATPase activity that is not stimulated by DNA. Binds DNA but does not promote DNA strands exchange.</text>
</comment>
<proteinExistence type="inferred from homology"/>
<dbReference type="Proteomes" id="UP000001901">
    <property type="component" value="Chromosome"/>
</dbReference>
<reference evidence="11 12" key="1">
    <citation type="journal article" date="2010" name="Stand. Genomic Sci.">
        <title>Complete genome sequence of Archaeoglobus profundus type strain (AV18).</title>
        <authorList>
            <person name="von Jan M."/>
            <person name="Lapidus A."/>
            <person name="Del Rio T.G."/>
            <person name="Copeland A."/>
            <person name="Tice H."/>
            <person name="Cheng J.F."/>
            <person name="Lucas S."/>
            <person name="Chen F."/>
            <person name="Nolan M."/>
            <person name="Goodwin L."/>
            <person name="Han C."/>
            <person name="Pitluck S."/>
            <person name="Liolios K."/>
            <person name="Ivanova N."/>
            <person name="Mavromatis K."/>
            <person name="Ovchinnikova G."/>
            <person name="Chertkov O."/>
            <person name="Pati A."/>
            <person name="Chen A."/>
            <person name="Palaniappan K."/>
            <person name="Land M."/>
            <person name="Hauser L."/>
            <person name="Chang Y.J."/>
            <person name="Jeffries C.D."/>
            <person name="Saunders E."/>
            <person name="Brettin T."/>
            <person name="Detter J.C."/>
            <person name="Chain P."/>
            <person name="Eichinger K."/>
            <person name="Huber H."/>
            <person name="Spring S."/>
            <person name="Rohde M."/>
            <person name="Goker M."/>
            <person name="Wirth R."/>
            <person name="Woyke T."/>
            <person name="Bristow J."/>
            <person name="Eisen J.A."/>
            <person name="Markowitz V."/>
            <person name="Hugenholtz P."/>
            <person name="Kyrpides N.C."/>
            <person name="Klenk H.P."/>
        </authorList>
    </citation>
    <scope>NUCLEOTIDE SEQUENCE [LARGE SCALE GENOMIC DNA]</scope>
    <source>
        <strain evidence="12">DSM 5631 / JCM 9629 / NBRC 100127 / Av18</strain>
    </source>
</reference>
<dbReference type="GO" id="GO:0140664">
    <property type="term" value="F:ATP-dependent DNA damage sensor activity"/>
    <property type="evidence" value="ECO:0007669"/>
    <property type="project" value="InterPro"/>
</dbReference>
<dbReference type="Pfam" id="PF08423">
    <property type="entry name" value="Rad51"/>
    <property type="match status" value="1"/>
</dbReference>
<keyword evidence="5 9" id="KW-0067">ATP-binding</keyword>
<evidence type="ECO:0000313" key="12">
    <source>
        <dbReference type="Proteomes" id="UP000001901"/>
    </source>
</evidence>
<evidence type="ECO:0000256" key="4">
    <source>
        <dbReference type="ARBA" id="ARBA00022763"/>
    </source>
</evidence>
<evidence type="ECO:0000256" key="5">
    <source>
        <dbReference type="ARBA" id="ARBA00022840"/>
    </source>
</evidence>
<dbReference type="InterPro" id="IPR003593">
    <property type="entry name" value="AAA+_ATPase"/>
</dbReference>
<evidence type="ECO:0000256" key="9">
    <source>
        <dbReference type="HAMAP-Rule" id="MF_00350"/>
    </source>
</evidence>
<dbReference type="NCBIfam" id="TIGR02237">
    <property type="entry name" value="recomb_radB"/>
    <property type="match status" value="1"/>
</dbReference>
<dbReference type="InterPro" id="IPR011939">
    <property type="entry name" value="DNA_repair_and_recomb_RadB"/>
</dbReference>
<dbReference type="GO" id="GO:0005524">
    <property type="term" value="F:ATP binding"/>
    <property type="evidence" value="ECO:0007669"/>
    <property type="project" value="UniProtKB-UniRule"/>
</dbReference>
<accession>D2RDH7</accession>
<feature type="domain" description="RecA family profile 1" evidence="10">
    <location>
        <begin position="1"/>
        <end position="159"/>
    </location>
</feature>
<name>D2RDH7_ARCPA</name>
<dbReference type="AlphaFoldDB" id="D2RDH7"/>
<evidence type="ECO:0000256" key="3">
    <source>
        <dbReference type="ARBA" id="ARBA00022741"/>
    </source>
</evidence>
<protein>
    <recommendedName>
        <fullName evidence="2 9">DNA repair and recombination protein RadB</fullName>
    </recommendedName>
</protein>
<dbReference type="STRING" id="572546.Arcpr_1112"/>
<dbReference type="eggNOG" id="arCOG00417">
    <property type="taxonomic scope" value="Archaea"/>
</dbReference>
<dbReference type="OrthoDB" id="17644at2157"/>
<evidence type="ECO:0000256" key="2">
    <source>
        <dbReference type="ARBA" id="ARBA00018143"/>
    </source>
</evidence>
<evidence type="ECO:0000256" key="7">
    <source>
        <dbReference type="ARBA" id="ARBA00023172"/>
    </source>
</evidence>
<evidence type="ECO:0000259" key="10">
    <source>
        <dbReference type="PROSITE" id="PS50162"/>
    </source>
</evidence>
<dbReference type="EMBL" id="CP001857">
    <property type="protein sequence ID" value="ADB58171.1"/>
    <property type="molecule type" value="Genomic_DNA"/>
</dbReference>